<dbReference type="EMBL" id="LS991951">
    <property type="protein sequence ID" value="SYV96689.1"/>
    <property type="molecule type" value="Genomic_DNA"/>
</dbReference>
<dbReference type="AlphaFoldDB" id="A0A3B0PJ96"/>
<feature type="transmembrane region" description="Helical" evidence="1">
    <location>
        <begin position="20"/>
        <end position="40"/>
    </location>
</feature>
<keyword evidence="1" id="KW-1133">Transmembrane helix</keyword>
<feature type="non-terminal residue" evidence="2">
    <location>
        <position position="47"/>
    </location>
</feature>
<dbReference type="KEGG" id="medw:NCTC10132_00019"/>
<accession>A0A3B0PJ96</accession>
<name>A0A3B0PJ96_9BACT</name>
<keyword evidence="1" id="KW-0812">Transmembrane</keyword>
<gene>
    <name evidence="2" type="ORF">NCTC10132_00019</name>
</gene>
<dbReference type="Proteomes" id="UP000257559">
    <property type="component" value="Chromosome"/>
</dbReference>
<sequence>MVDTLSYSQNTGNKFKYTLALIISIMGTEALKIASAVYIFKLTDSFW</sequence>
<protein>
    <submittedName>
        <fullName evidence="2">Uncharacterized protein</fullName>
    </submittedName>
</protein>
<keyword evidence="1" id="KW-0472">Membrane</keyword>
<reference evidence="3" key="1">
    <citation type="submission" date="2018-06" db="EMBL/GenBank/DDBJ databases">
        <authorList>
            <consortium name="Pathogen Informatics"/>
        </authorList>
    </citation>
    <scope>NUCLEOTIDE SEQUENCE [LARGE SCALE GENOMIC DNA]</scope>
    <source>
        <strain evidence="3">NCTC10132</strain>
    </source>
</reference>
<evidence type="ECO:0000256" key="1">
    <source>
        <dbReference type="SAM" id="Phobius"/>
    </source>
</evidence>
<organism evidence="2 3">
    <name type="scientific">Mycoplasmopsis edwardii</name>
    <dbReference type="NCBI Taxonomy" id="53558"/>
    <lineage>
        <taxon>Bacteria</taxon>
        <taxon>Bacillati</taxon>
        <taxon>Mycoplasmatota</taxon>
        <taxon>Mycoplasmoidales</taxon>
        <taxon>Metamycoplasmataceae</taxon>
        <taxon>Mycoplasmopsis</taxon>
    </lineage>
</organism>
<keyword evidence="3" id="KW-1185">Reference proteome</keyword>
<evidence type="ECO:0000313" key="3">
    <source>
        <dbReference type="Proteomes" id="UP000257559"/>
    </source>
</evidence>
<evidence type="ECO:0000313" key="2">
    <source>
        <dbReference type="EMBL" id="SYV96689.1"/>
    </source>
</evidence>
<proteinExistence type="predicted"/>